<evidence type="ECO:0000313" key="2">
    <source>
        <dbReference type="Proteomes" id="UP000077266"/>
    </source>
</evidence>
<name>A0A165KJE8_EXIGL</name>
<dbReference type="InParanoid" id="A0A165KJE8"/>
<reference evidence="1 2" key="1">
    <citation type="journal article" date="2016" name="Mol. Biol. Evol.">
        <title>Comparative Genomics of Early-Diverging Mushroom-Forming Fungi Provides Insights into the Origins of Lignocellulose Decay Capabilities.</title>
        <authorList>
            <person name="Nagy L.G."/>
            <person name="Riley R."/>
            <person name="Tritt A."/>
            <person name="Adam C."/>
            <person name="Daum C."/>
            <person name="Floudas D."/>
            <person name="Sun H."/>
            <person name="Yadav J.S."/>
            <person name="Pangilinan J."/>
            <person name="Larsson K.H."/>
            <person name="Matsuura K."/>
            <person name="Barry K."/>
            <person name="Labutti K."/>
            <person name="Kuo R."/>
            <person name="Ohm R.A."/>
            <person name="Bhattacharya S.S."/>
            <person name="Shirouzu T."/>
            <person name="Yoshinaga Y."/>
            <person name="Martin F.M."/>
            <person name="Grigoriev I.V."/>
            <person name="Hibbett D.S."/>
        </authorList>
    </citation>
    <scope>NUCLEOTIDE SEQUENCE [LARGE SCALE GENOMIC DNA]</scope>
    <source>
        <strain evidence="1 2">HHB12029</strain>
    </source>
</reference>
<gene>
    <name evidence="1" type="ORF">EXIGLDRAFT_733342</name>
</gene>
<protein>
    <submittedName>
        <fullName evidence="1">Uncharacterized protein</fullName>
    </submittedName>
</protein>
<evidence type="ECO:0000313" key="1">
    <source>
        <dbReference type="EMBL" id="KZV96427.1"/>
    </source>
</evidence>
<dbReference type="AlphaFoldDB" id="A0A165KJE8"/>
<sequence>MDLGTSLQFAPRRIAMCFPELRKLELVGPAFNVLEPTDPYMLPSYIEELEICCGSDNSIPLRYVSDDSLATIQVLAVEWPDFDFVDRTMRHLDGDLHLMMKLDEAGSDQYIVDILDASGKFARHFVQHIYDKRNHGMPAFFAGASWHARVTEVTISQTLWAAPRIARHFPALPGVKKLNFIMDLDAEVEKCLTCPAGKIDCSGLSTLAVIVPPTLQCGEVYADEIEIILDFGLASVPRHLCVDVADRLPVDGAVDGWTFKAVERIAAIDEWF</sequence>
<organism evidence="1 2">
    <name type="scientific">Exidia glandulosa HHB12029</name>
    <dbReference type="NCBI Taxonomy" id="1314781"/>
    <lineage>
        <taxon>Eukaryota</taxon>
        <taxon>Fungi</taxon>
        <taxon>Dikarya</taxon>
        <taxon>Basidiomycota</taxon>
        <taxon>Agaricomycotina</taxon>
        <taxon>Agaricomycetes</taxon>
        <taxon>Auriculariales</taxon>
        <taxon>Exidiaceae</taxon>
        <taxon>Exidia</taxon>
    </lineage>
</organism>
<accession>A0A165KJE8</accession>
<proteinExistence type="predicted"/>
<dbReference type="EMBL" id="KV425943">
    <property type="protein sequence ID" value="KZV96427.1"/>
    <property type="molecule type" value="Genomic_DNA"/>
</dbReference>
<dbReference type="Proteomes" id="UP000077266">
    <property type="component" value="Unassembled WGS sequence"/>
</dbReference>
<keyword evidence="2" id="KW-1185">Reference proteome</keyword>